<feature type="compositionally biased region" description="Basic and acidic residues" evidence="2">
    <location>
        <begin position="36"/>
        <end position="46"/>
    </location>
</feature>
<feature type="compositionally biased region" description="Polar residues" evidence="2">
    <location>
        <begin position="1"/>
        <end position="12"/>
    </location>
</feature>
<keyword evidence="1" id="KW-0802">TPR repeat</keyword>
<protein>
    <submittedName>
        <fullName evidence="3">Uncharacterized protein</fullName>
    </submittedName>
</protein>
<name>A0A7S4SFY9_9STRA</name>
<feature type="region of interest" description="Disordered" evidence="2">
    <location>
        <begin position="1"/>
        <end position="64"/>
    </location>
</feature>
<sequence>MASVIITASSNMDEPLQEEENRSLSTISENPQHASARTEDAAKDNDSLQDNVVPVKKKKKKKMLSRISSCFPFKIKGKSLSVGSSSTSGSSLSRGDSKTSGSVATSVRSVEEDMEESEVEAFLAMNDDKAAERTVSQTRIVTLQHEDEDKQEEPQEQTKEEQPQEQTVDLKVQTTQAQPSSHTLKIISLLYNDALRHMSNQRYESALRCLDSASSILTPVSPDSPLYRWSVQTKYQMVKSCFALHRSQRTKKDAGEEMMKLSQRQLLKQQLSTVKKQKQDGHDDEESTNSQGPSDDDTQVTNVIVNSQFTMTYFKRAKTHLEEIAFALMTVKLSPPLSTTPHATELRVLYDVLQTLHSWGLVRDSYEDERLREEAIKLYRTALHVSCCSLPYLEQDQQEENEEEATQNTEAEKKQSQESTENEDDGQSIQTQETKSIKSIVLPTTTTKQEQQKTHQLYNLAMLVSQVHYDLALSLVRHSTLTSSTSSSTTPTKENKDDTTKQKEEAMHHVQKSLSLQIQYGTAPLSSPATIHSTTTNALTANSYLQEYDMLHKTLDLGHCIAMEQNDIDTGIQFYEEYCRVLLLLDVHRKHCCAKKETVGQHDENNDNAEKEEANEQEEVIDKKDDNEEVAQALYKLGHLYATKSDYTTALTKLEQAMSLLGDDDVVSFLSQQRTCCTQSPSFLTTKNKLRIQLLKSASDYYLQLSDTKSSLSMKSNLLVLQKQLFGNHHVCVASTYRCMSAVHMMVKKYEKARYCREEEVKIWRSIVKELLLQKEQDTITITTTKEEEEEEEGGVEDKGFIIKHPKGMTNHLGIGNVADARKALSCVLHDLGSLFENSLYEYEKAVTCYEEALVVEVSMLEELKKKKTNQETNKDASSEEQEFKTLSMKMRETKRKIGGVHYKKGDFSMALMTSFHDSVGSSSSSQPKSVLK</sequence>
<dbReference type="AlphaFoldDB" id="A0A7S4SFY9"/>
<dbReference type="PANTHER" id="PTHR35711:SF1">
    <property type="entry name" value="ECTODERMAL, ISOFORM F"/>
    <property type="match status" value="1"/>
</dbReference>
<dbReference type="SMART" id="SM00028">
    <property type="entry name" value="TPR"/>
    <property type="match status" value="3"/>
</dbReference>
<feature type="compositionally biased region" description="Polar residues" evidence="2">
    <location>
        <begin position="288"/>
        <end position="299"/>
    </location>
</feature>
<feature type="region of interest" description="Disordered" evidence="2">
    <location>
        <begin position="396"/>
        <end position="435"/>
    </location>
</feature>
<feature type="compositionally biased region" description="Basic residues" evidence="2">
    <location>
        <begin position="55"/>
        <end position="64"/>
    </location>
</feature>
<feature type="region of interest" description="Disordered" evidence="2">
    <location>
        <begin position="598"/>
        <end position="624"/>
    </location>
</feature>
<dbReference type="Gene3D" id="1.25.40.10">
    <property type="entry name" value="Tetratricopeptide repeat domain"/>
    <property type="match status" value="1"/>
</dbReference>
<feature type="region of interest" description="Disordered" evidence="2">
    <location>
        <begin position="868"/>
        <end position="887"/>
    </location>
</feature>
<dbReference type="PANTHER" id="PTHR35711">
    <property type="entry name" value="EXPRESSED PROTEIN"/>
    <property type="match status" value="1"/>
</dbReference>
<dbReference type="EMBL" id="HBNS01042933">
    <property type="protein sequence ID" value="CAE4642167.1"/>
    <property type="molecule type" value="Transcribed_RNA"/>
</dbReference>
<accession>A0A7S4SFY9</accession>
<dbReference type="InterPro" id="IPR019734">
    <property type="entry name" value="TPR_rpt"/>
</dbReference>
<feature type="compositionally biased region" description="Basic and acidic residues" evidence="2">
    <location>
        <begin position="493"/>
        <end position="508"/>
    </location>
</feature>
<proteinExistence type="predicted"/>
<feature type="compositionally biased region" description="Low complexity" evidence="2">
    <location>
        <begin position="78"/>
        <end position="108"/>
    </location>
</feature>
<feature type="compositionally biased region" description="Basic and acidic residues" evidence="2">
    <location>
        <begin position="144"/>
        <end position="162"/>
    </location>
</feature>
<dbReference type="SUPFAM" id="SSF48452">
    <property type="entry name" value="TPR-like"/>
    <property type="match status" value="1"/>
</dbReference>
<evidence type="ECO:0000256" key="2">
    <source>
        <dbReference type="SAM" id="MobiDB-lite"/>
    </source>
</evidence>
<reference evidence="3" key="1">
    <citation type="submission" date="2021-01" db="EMBL/GenBank/DDBJ databases">
        <authorList>
            <person name="Corre E."/>
            <person name="Pelletier E."/>
            <person name="Niang G."/>
            <person name="Scheremetjew M."/>
            <person name="Finn R."/>
            <person name="Kale V."/>
            <person name="Holt S."/>
            <person name="Cochrane G."/>
            <person name="Meng A."/>
            <person name="Brown T."/>
            <person name="Cohen L."/>
        </authorList>
    </citation>
    <scope>NUCLEOTIDE SEQUENCE</scope>
    <source>
        <strain evidence="3">GSO104</strain>
    </source>
</reference>
<feature type="region of interest" description="Disordered" evidence="2">
    <location>
        <begin position="143"/>
        <end position="167"/>
    </location>
</feature>
<dbReference type="PROSITE" id="PS50005">
    <property type="entry name" value="TPR"/>
    <property type="match status" value="1"/>
</dbReference>
<evidence type="ECO:0000256" key="1">
    <source>
        <dbReference type="PROSITE-ProRule" id="PRU00339"/>
    </source>
</evidence>
<organism evidence="3">
    <name type="scientific">Ditylum brightwellii</name>
    <dbReference type="NCBI Taxonomy" id="49249"/>
    <lineage>
        <taxon>Eukaryota</taxon>
        <taxon>Sar</taxon>
        <taxon>Stramenopiles</taxon>
        <taxon>Ochrophyta</taxon>
        <taxon>Bacillariophyta</taxon>
        <taxon>Mediophyceae</taxon>
        <taxon>Lithodesmiophycidae</taxon>
        <taxon>Lithodesmiales</taxon>
        <taxon>Lithodesmiaceae</taxon>
        <taxon>Ditylum</taxon>
    </lineage>
</organism>
<feature type="compositionally biased region" description="Basic and acidic residues" evidence="2">
    <location>
        <begin position="868"/>
        <end position="884"/>
    </location>
</feature>
<feature type="region of interest" description="Disordered" evidence="2">
    <location>
        <begin position="270"/>
        <end position="299"/>
    </location>
</feature>
<gene>
    <name evidence="3" type="ORF">DBRI00130_LOCUS33352</name>
</gene>
<feature type="repeat" description="TPR" evidence="1">
    <location>
        <begin position="631"/>
        <end position="664"/>
    </location>
</feature>
<feature type="region of interest" description="Disordered" evidence="2">
    <location>
        <begin position="480"/>
        <end position="509"/>
    </location>
</feature>
<dbReference type="InterPro" id="IPR011990">
    <property type="entry name" value="TPR-like_helical_dom_sf"/>
</dbReference>
<feature type="region of interest" description="Disordered" evidence="2">
    <location>
        <begin position="77"/>
        <end position="113"/>
    </location>
</feature>
<evidence type="ECO:0000313" key="3">
    <source>
        <dbReference type="EMBL" id="CAE4642167.1"/>
    </source>
</evidence>
<feature type="compositionally biased region" description="Low complexity" evidence="2">
    <location>
        <begin position="480"/>
        <end position="492"/>
    </location>
</feature>
<feature type="compositionally biased region" description="Polar residues" evidence="2">
    <location>
        <begin position="23"/>
        <end position="35"/>
    </location>
</feature>
<feature type="compositionally biased region" description="Acidic residues" evidence="2">
    <location>
        <begin position="396"/>
        <end position="405"/>
    </location>
</feature>